<feature type="non-terminal residue" evidence="13">
    <location>
        <position position="310"/>
    </location>
</feature>
<dbReference type="InterPro" id="IPR011009">
    <property type="entry name" value="Kinase-like_dom_sf"/>
</dbReference>
<evidence type="ECO:0000256" key="9">
    <source>
        <dbReference type="SAM" id="MobiDB-lite"/>
    </source>
</evidence>
<keyword evidence="7" id="KW-0829">Tyrosine-protein kinase</keyword>
<feature type="non-terminal residue" evidence="13">
    <location>
        <position position="1"/>
    </location>
</feature>
<name>A0ABM0MBG1_SACKO</name>
<dbReference type="PANTHER" id="PTHR24418">
    <property type="entry name" value="TYROSINE-PROTEIN KINASE"/>
    <property type="match status" value="1"/>
</dbReference>
<feature type="region of interest" description="Disordered" evidence="9">
    <location>
        <begin position="247"/>
        <end position="310"/>
    </location>
</feature>
<feature type="domain" description="Protein kinase" evidence="11">
    <location>
        <begin position="1"/>
        <end position="93"/>
    </location>
</feature>
<dbReference type="RefSeq" id="XP_006817352.1">
    <property type="nucleotide sequence ID" value="XM_006817289.1"/>
</dbReference>
<dbReference type="PRINTS" id="PR00109">
    <property type="entry name" value="TYRKINASE"/>
</dbReference>
<evidence type="ECO:0000256" key="2">
    <source>
        <dbReference type="ARBA" id="ARBA00022443"/>
    </source>
</evidence>
<reference evidence="13" key="1">
    <citation type="submission" date="2025-08" db="UniProtKB">
        <authorList>
            <consortium name="RefSeq"/>
        </authorList>
    </citation>
    <scope>IDENTIFICATION</scope>
    <source>
        <tissue evidence="13">Testes</tissue>
    </source>
</reference>
<accession>A0ABM0MBG1</accession>
<dbReference type="InterPro" id="IPR050198">
    <property type="entry name" value="Non-receptor_tyrosine_kinases"/>
</dbReference>
<dbReference type="GeneID" id="102802101"/>
<protein>
    <recommendedName>
        <fullName evidence="1">non-specific protein-tyrosine kinase</fullName>
        <ecNumber evidence="1">2.7.10.2</ecNumber>
    </recommendedName>
</protein>
<evidence type="ECO:0000259" key="10">
    <source>
        <dbReference type="PROSITE" id="PS50002"/>
    </source>
</evidence>
<evidence type="ECO:0000256" key="8">
    <source>
        <dbReference type="PROSITE-ProRule" id="PRU00192"/>
    </source>
</evidence>
<evidence type="ECO:0000256" key="7">
    <source>
        <dbReference type="ARBA" id="ARBA00023137"/>
    </source>
</evidence>
<evidence type="ECO:0000313" key="13">
    <source>
        <dbReference type="RefSeq" id="XP_006817352.1"/>
    </source>
</evidence>
<feature type="domain" description="SH3" evidence="10">
    <location>
        <begin position="93"/>
        <end position="155"/>
    </location>
</feature>
<dbReference type="InterPro" id="IPR000719">
    <property type="entry name" value="Prot_kinase_dom"/>
</dbReference>
<evidence type="ECO:0000313" key="12">
    <source>
        <dbReference type="Proteomes" id="UP000694865"/>
    </source>
</evidence>
<feature type="compositionally biased region" description="Basic and acidic residues" evidence="9">
    <location>
        <begin position="297"/>
        <end position="310"/>
    </location>
</feature>
<dbReference type="EC" id="2.7.10.2" evidence="1"/>
<organism evidence="12 13">
    <name type="scientific">Saccoglossus kowalevskii</name>
    <name type="common">Acorn worm</name>
    <dbReference type="NCBI Taxonomy" id="10224"/>
    <lineage>
        <taxon>Eukaryota</taxon>
        <taxon>Metazoa</taxon>
        <taxon>Hemichordata</taxon>
        <taxon>Enteropneusta</taxon>
        <taxon>Harrimaniidae</taxon>
        <taxon>Saccoglossus</taxon>
    </lineage>
</organism>
<dbReference type="Proteomes" id="UP000694865">
    <property type="component" value="Unplaced"/>
</dbReference>
<dbReference type="Gene3D" id="1.10.510.10">
    <property type="entry name" value="Transferase(Phosphotransferase) domain 1"/>
    <property type="match status" value="1"/>
</dbReference>
<keyword evidence="2 8" id="KW-0728">SH3 domain</keyword>
<evidence type="ECO:0000256" key="6">
    <source>
        <dbReference type="ARBA" id="ARBA00022840"/>
    </source>
</evidence>
<gene>
    <name evidence="13" type="primary">LOC102802101</name>
</gene>
<keyword evidence="4" id="KW-0547">Nucleotide-binding</keyword>
<feature type="compositionally biased region" description="Basic and acidic residues" evidence="9">
    <location>
        <begin position="268"/>
        <end position="280"/>
    </location>
</feature>
<evidence type="ECO:0000256" key="5">
    <source>
        <dbReference type="ARBA" id="ARBA00022777"/>
    </source>
</evidence>
<feature type="region of interest" description="Disordered" evidence="9">
    <location>
        <begin position="181"/>
        <end position="202"/>
    </location>
</feature>
<dbReference type="PROSITE" id="PS50011">
    <property type="entry name" value="PROTEIN_KINASE_DOM"/>
    <property type="match status" value="1"/>
</dbReference>
<dbReference type="Gene3D" id="2.30.30.40">
    <property type="entry name" value="SH3 Domains"/>
    <property type="match status" value="1"/>
</dbReference>
<keyword evidence="5" id="KW-0418">Kinase</keyword>
<dbReference type="InterPro" id="IPR020635">
    <property type="entry name" value="Tyr_kinase_cat_dom"/>
</dbReference>
<dbReference type="Pfam" id="PF07653">
    <property type="entry name" value="SH3_2"/>
    <property type="match status" value="1"/>
</dbReference>
<dbReference type="InterPro" id="IPR001245">
    <property type="entry name" value="Ser-Thr/Tyr_kinase_cat_dom"/>
</dbReference>
<keyword evidence="6" id="KW-0067">ATP-binding</keyword>
<dbReference type="SUPFAM" id="SSF56112">
    <property type="entry name" value="Protein kinase-like (PK-like)"/>
    <property type="match status" value="1"/>
</dbReference>
<dbReference type="SMART" id="SM00326">
    <property type="entry name" value="SH3"/>
    <property type="match status" value="1"/>
</dbReference>
<evidence type="ECO:0000256" key="3">
    <source>
        <dbReference type="ARBA" id="ARBA00022679"/>
    </source>
</evidence>
<evidence type="ECO:0000259" key="11">
    <source>
        <dbReference type="PROSITE" id="PS50011"/>
    </source>
</evidence>
<evidence type="ECO:0000256" key="1">
    <source>
        <dbReference type="ARBA" id="ARBA00011903"/>
    </source>
</evidence>
<dbReference type="InterPro" id="IPR001452">
    <property type="entry name" value="SH3_domain"/>
</dbReference>
<keyword evidence="3" id="KW-0808">Transferase</keyword>
<evidence type="ECO:0000256" key="4">
    <source>
        <dbReference type="ARBA" id="ARBA00022741"/>
    </source>
</evidence>
<sequence>CAPESINYLKFTSCSDIWGFGVTCWEMFSYGFQPWAALTGSQILQAIDAPNFQRLEKPDCCPEQYHQIMQSCWEHDPKRRPSFVELCEELPKARPMQMKALTDFAAPSAEFLSYKENDVISVLAMRTSHNGLWKGVIGSGRTGLFNSNNTVAYDPAAPSNIQHQEQQQLKQQQQIAKAKIYKKAEKPRSPSKMGKKRHQLPQKVQTVLDQADVTPTSPLKRTLTLPAEYIKSRTPDLIAVPIQIPRHGSQSSLPESDPSRCPSNLYIDKTETKKTEKSTTHESAATAKPASYFDFDDSTKASNKTDVHEM</sequence>
<dbReference type="SMART" id="SM00219">
    <property type="entry name" value="TyrKc"/>
    <property type="match status" value="1"/>
</dbReference>
<dbReference type="Pfam" id="PF07714">
    <property type="entry name" value="PK_Tyr_Ser-Thr"/>
    <property type="match status" value="1"/>
</dbReference>
<dbReference type="PROSITE" id="PS50002">
    <property type="entry name" value="SH3"/>
    <property type="match status" value="1"/>
</dbReference>
<proteinExistence type="predicted"/>
<keyword evidence="12" id="KW-1185">Reference proteome</keyword>
<dbReference type="CDD" id="cd00174">
    <property type="entry name" value="SH3"/>
    <property type="match status" value="1"/>
</dbReference>